<gene>
    <name evidence="3" type="ORF">QEH52_00610</name>
</gene>
<dbReference type="PANTHER" id="PTHR21666:SF270">
    <property type="entry name" value="MUREIN HYDROLASE ACTIVATOR ENVC"/>
    <property type="match status" value="1"/>
</dbReference>
<feature type="domain" description="M23ase beta-sheet core" evidence="2">
    <location>
        <begin position="80"/>
        <end position="168"/>
    </location>
</feature>
<dbReference type="Gene3D" id="2.70.70.10">
    <property type="entry name" value="Glucose Permease (Domain IIA)"/>
    <property type="match status" value="1"/>
</dbReference>
<dbReference type="CDD" id="cd12797">
    <property type="entry name" value="M23_peptidase"/>
    <property type="match status" value="1"/>
</dbReference>
<keyword evidence="3" id="KW-0378">Hydrolase</keyword>
<dbReference type="EMBL" id="JARXHW010000001">
    <property type="protein sequence ID" value="MDQ8205995.1"/>
    <property type="molecule type" value="Genomic_DNA"/>
</dbReference>
<feature type="signal peptide" evidence="1">
    <location>
        <begin position="1"/>
        <end position="20"/>
    </location>
</feature>
<keyword evidence="4" id="KW-1185">Reference proteome</keyword>
<evidence type="ECO:0000256" key="1">
    <source>
        <dbReference type="SAM" id="SignalP"/>
    </source>
</evidence>
<dbReference type="SUPFAM" id="SSF51261">
    <property type="entry name" value="Duplicated hybrid motif"/>
    <property type="match status" value="1"/>
</dbReference>
<keyword evidence="1" id="KW-0732">Signal</keyword>
<proteinExistence type="predicted"/>
<comment type="caution">
    <text evidence="3">The sequence shown here is derived from an EMBL/GenBank/DDBJ whole genome shotgun (WGS) entry which is preliminary data.</text>
</comment>
<dbReference type="InterPro" id="IPR011055">
    <property type="entry name" value="Dup_hybrid_motif"/>
</dbReference>
<evidence type="ECO:0000313" key="3">
    <source>
        <dbReference type="EMBL" id="MDQ8205995.1"/>
    </source>
</evidence>
<dbReference type="InterPro" id="IPR016047">
    <property type="entry name" value="M23ase_b-sheet_dom"/>
</dbReference>
<dbReference type="GO" id="GO:0016787">
    <property type="term" value="F:hydrolase activity"/>
    <property type="evidence" value="ECO:0007669"/>
    <property type="project" value="UniProtKB-KW"/>
</dbReference>
<dbReference type="RefSeq" id="WP_308947971.1">
    <property type="nucleotide sequence ID" value="NZ_JARXHW010000001.1"/>
</dbReference>
<organism evidence="3 4">
    <name type="scientific">Thalassobacterium maritimum</name>
    <dbReference type="NCBI Taxonomy" id="3041265"/>
    <lineage>
        <taxon>Bacteria</taxon>
        <taxon>Pseudomonadati</taxon>
        <taxon>Verrucomicrobiota</taxon>
        <taxon>Opitutia</taxon>
        <taxon>Puniceicoccales</taxon>
        <taxon>Coraliomargaritaceae</taxon>
        <taxon>Thalassobacterium</taxon>
    </lineage>
</organism>
<sequence length="334" mass="36969">MKRQQIFLLLALLVPLCVQANLIWPTPNPAFQNGESIEAFIQPTVSGIVESGLFGCVRNSGHRFHEGLDLYPVKRDRSGEPLDPVYAVLPGKVVHASRVPGHSSYGRYVVIQHDREVPSYHTLYAHLASVADGVVPGARVEAGSVIGIMGRSATYSIPTSRAHVHFEVGFRLTDDFQTWYDRKKFGNKNQHGSWNGMNLVSVDPLAFYQAIRNGSVKNLYEHLQHLPAAARIRVYSARVPSFVKDYPSLLTKPFEGQPVVAWDIAFTKYGVPKEWTPRFASDNLAGKPGDVKVIAYNPSLLDDQTCRRVLNVSGSRPAIASGTISTIKKLFGFK</sequence>
<protein>
    <submittedName>
        <fullName evidence="3">M23 family metallopeptidase</fullName>
        <ecNumber evidence="3">3.4.-.-</ecNumber>
    </submittedName>
</protein>
<dbReference type="Proteomes" id="UP001225316">
    <property type="component" value="Unassembled WGS sequence"/>
</dbReference>
<dbReference type="EC" id="3.4.-.-" evidence="3"/>
<evidence type="ECO:0000313" key="4">
    <source>
        <dbReference type="Proteomes" id="UP001225316"/>
    </source>
</evidence>
<dbReference type="Pfam" id="PF01551">
    <property type="entry name" value="Peptidase_M23"/>
    <property type="match status" value="1"/>
</dbReference>
<name>A0ABU1AP96_9BACT</name>
<feature type="chain" id="PRO_5045095419" evidence="1">
    <location>
        <begin position="21"/>
        <end position="334"/>
    </location>
</feature>
<dbReference type="PANTHER" id="PTHR21666">
    <property type="entry name" value="PEPTIDASE-RELATED"/>
    <property type="match status" value="1"/>
</dbReference>
<dbReference type="InterPro" id="IPR050570">
    <property type="entry name" value="Cell_wall_metabolism_enzyme"/>
</dbReference>
<reference evidence="3 4" key="1">
    <citation type="submission" date="2023-04" db="EMBL/GenBank/DDBJ databases">
        <title>A novel bacteria isolated from coastal sediment.</title>
        <authorList>
            <person name="Liu X.-J."/>
            <person name="Du Z.-J."/>
        </authorList>
    </citation>
    <scope>NUCLEOTIDE SEQUENCE [LARGE SCALE GENOMIC DNA]</scope>
    <source>
        <strain evidence="3 4">SDUM461003</strain>
    </source>
</reference>
<evidence type="ECO:0000259" key="2">
    <source>
        <dbReference type="Pfam" id="PF01551"/>
    </source>
</evidence>
<accession>A0ABU1AP96</accession>